<accession>A0A371IT77</accession>
<dbReference type="GO" id="GO:0046872">
    <property type="term" value="F:metal ion binding"/>
    <property type="evidence" value="ECO:0007669"/>
    <property type="project" value="UniProtKB-KW"/>
</dbReference>
<dbReference type="SMART" id="SM00506">
    <property type="entry name" value="A1pp"/>
    <property type="match status" value="1"/>
</dbReference>
<dbReference type="InterPro" id="IPR002589">
    <property type="entry name" value="Macro_dom"/>
</dbReference>
<comment type="catalytic activity">
    <reaction evidence="7">
        <text>4-O-(ADP-D-ribosyl)-L-aspartyl-[protein] + H2O = L-aspartyl-[protein] + ADP-D-ribose + H(+)</text>
        <dbReference type="Rhea" id="RHEA:54428"/>
        <dbReference type="Rhea" id="RHEA-COMP:9867"/>
        <dbReference type="Rhea" id="RHEA-COMP:13832"/>
        <dbReference type="ChEBI" id="CHEBI:15377"/>
        <dbReference type="ChEBI" id="CHEBI:15378"/>
        <dbReference type="ChEBI" id="CHEBI:29961"/>
        <dbReference type="ChEBI" id="CHEBI:57967"/>
        <dbReference type="ChEBI" id="CHEBI:138102"/>
    </reaction>
    <physiologicalReaction direction="left-to-right" evidence="7">
        <dbReference type="Rhea" id="RHEA:54429"/>
    </physiologicalReaction>
</comment>
<dbReference type="PANTHER" id="PTHR11106:SF121">
    <property type="entry name" value="ADP-RIBOSE 1''-PHOSPHATE PHOSPHATASE"/>
    <property type="match status" value="1"/>
</dbReference>
<reference evidence="10 11" key="1">
    <citation type="journal article" date="2017" name="Genome Announc.">
        <title>Draft Genome Sequence of Romboutsia maritimum sp. nov. Strain CCRI-22766(T), Isolated from Coastal Estuarine Mud.</title>
        <authorList>
            <person name="Maheux A.F."/>
            <person name="Boudreau D.K."/>
            <person name="Berube E."/>
            <person name="Boissinot M."/>
            <person name="Raymond F."/>
            <person name="Brodeur S."/>
            <person name="Corbeil J."/>
            <person name="Brightwell G."/>
            <person name="Broda D."/>
            <person name="Omar R.F."/>
            <person name="Bergeron M.G."/>
        </authorList>
    </citation>
    <scope>NUCLEOTIDE SEQUENCE [LARGE SCALE GENOMIC DNA]</scope>
    <source>
        <strain evidence="10 11">CCRI-22766</strain>
    </source>
</reference>
<comment type="similarity">
    <text evidence="8">Belongs to the MacroD-type family. Zn-Macro subfamily.</text>
</comment>
<dbReference type="NCBIfam" id="NF003163">
    <property type="entry name" value="PRK04143.1"/>
    <property type="match status" value="1"/>
</dbReference>
<dbReference type="CDD" id="cd02908">
    <property type="entry name" value="Macro_OAADPr_deacetylase"/>
    <property type="match status" value="1"/>
</dbReference>
<evidence type="ECO:0000256" key="7">
    <source>
        <dbReference type="ARBA" id="ARBA00048482"/>
    </source>
</evidence>
<dbReference type="Gene3D" id="3.40.220.10">
    <property type="entry name" value="Leucine Aminopeptidase, subunit E, domain 1"/>
    <property type="match status" value="1"/>
</dbReference>
<dbReference type="InterPro" id="IPR043472">
    <property type="entry name" value="Macro_dom-like"/>
</dbReference>
<evidence type="ECO:0000256" key="4">
    <source>
        <dbReference type="ARBA" id="ARBA00022801"/>
    </source>
</evidence>
<keyword evidence="11" id="KW-1185">Reference proteome</keyword>
<dbReference type="SUPFAM" id="SSF52949">
    <property type="entry name" value="Macro domain-like"/>
    <property type="match status" value="1"/>
</dbReference>
<evidence type="ECO:0000256" key="2">
    <source>
        <dbReference type="ARBA" id="ARBA00018852"/>
    </source>
</evidence>
<organism evidence="10 11">
    <name type="scientific">Romboutsia maritimum</name>
    <dbReference type="NCBI Taxonomy" id="2020948"/>
    <lineage>
        <taxon>Bacteria</taxon>
        <taxon>Bacillati</taxon>
        <taxon>Bacillota</taxon>
        <taxon>Clostridia</taxon>
        <taxon>Peptostreptococcales</taxon>
        <taxon>Peptostreptococcaceae</taxon>
        <taxon>Romboutsia</taxon>
    </lineage>
</organism>
<gene>
    <name evidence="10" type="ORF">CHF27_007040</name>
</gene>
<evidence type="ECO:0000259" key="9">
    <source>
        <dbReference type="PROSITE" id="PS51154"/>
    </source>
</evidence>
<protein>
    <recommendedName>
        <fullName evidence="2">Protein-ADP-ribose hydrolase</fullName>
    </recommendedName>
</protein>
<dbReference type="OrthoDB" id="6194521at2"/>
<evidence type="ECO:0000256" key="8">
    <source>
        <dbReference type="ARBA" id="ARBA00093459"/>
    </source>
</evidence>
<comment type="caution">
    <text evidence="10">The sequence shown here is derived from an EMBL/GenBank/DDBJ whole genome shotgun (WGS) entry which is preliminary data.</text>
</comment>
<keyword evidence="4 10" id="KW-0378">Hydrolase</keyword>
<keyword evidence="6" id="KW-0326">Glycosidase</keyword>
<feature type="domain" description="Macro" evidence="9">
    <location>
        <begin position="94"/>
        <end position="285"/>
    </location>
</feature>
<evidence type="ECO:0000256" key="3">
    <source>
        <dbReference type="ARBA" id="ARBA00022723"/>
    </source>
</evidence>
<dbReference type="Pfam" id="PF01661">
    <property type="entry name" value="Macro"/>
    <property type="match status" value="1"/>
</dbReference>
<evidence type="ECO:0000313" key="10">
    <source>
        <dbReference type="EMBL" id="RDY23682.1"/>
    </source>
</evidence>
<sequence>MNWREYAEDLKLFEVFDKNLKPMTKSERYKYVRILIDYFSKDDLCKVSKLPDNYEQRRQMLRGILNSYPPKKIEPNIMDMIHRLLLDEYRDKNIVDSKEIIEIEKDISIFRGDITTIKVDAIVNAANAKLLGCLKPLHTCIDNSIHSNSGPMLREDCNKIIEKQGHLEYTGGAKITRAYCLPSRFVLHTVGPIISDSNPSIEEEKQLISCYNSCLNLANEIKEIQSIAFCCISTGVFGYPKDVAANIAIDTVKEWLKNNKDRNLKIIFNVFSQEDEEIYKSILNY</sequence>
<name>A0A371IT77_9FIRM</name>
<evidence type="ECO:0000256" key="5">
    <source>
        <dbReference type="ARBA" id="ARBA00022833"/>
    </source>
</evidence>
<proteinExistence type="inferred from homology"/>
<keyword evidence="5" id="KW-0862">Zinc</keyword>
<dbReference type="Proteomes" id="UP000243494">
    <property type="component" value="Unassembled WGS sequence"/>
</dbReference>
<dbReference type="EMBL" id="NOJZ02000009">
    <property type="protein sequence ID" value="RDY23682.1"/>
    <property type="molecule type" value="Genomic_DNA"/>
</dbReference>
<evidence type="ECO:0000256" key="1">
    <source>
        <dbReference type="ARBA" id="ARBA00001947"/>
    </source>
</evidence>
<dbReference type="PROSITE" id="PS51154">
    <property type="entry name" value="MACRO"/>
    <property type="match status" value="1"/>
</dbReference>
<dbReference type="AlphaFoldDB" id="A0A371IT77"/>
<evidence type="ECO:0000313" key="11">
    <source>
        <dbReference type="Proteomes" id="UP000243494"/>
    </source>
</evidence>
<dbReference type="PANTHER" id="PTHR11106">
    <property type="entry name" value="GANGLIOSIDE INDUCED DIFFERENTIATION ASSOCIATED PROTEIN 2-RELATED"/>
    <property type="match status" value="1"/>
</dbReference>
<evidence type="ECO:0000256" key="6">
    <source>
        <dbReference type="ARBA" id="ARBA00023295"/>
    </source>
</evidence>
<comment type="cofactor">
    <cofactor evidence="1">
        <name>Zn(2+)</name>
        <dbReference type="ChEBI" id="CHEBI:29105"/>
    </cofactor>
</comment>
<keyword evidence="3" id="KW-0479">Metal-binding</keyword>
<dbReference type="RefSeq" id="WP_095405855.1">
    <property type="nucleotide sequence ID" value="NZ_NOJZ02000009.1"/>
</dbReference>
<dbReference type="GO" id="GO:0016798">
    <property type="term" value="F:hydrolase activity, acting on glycosyl bonds"/>
    <property type="evidence" value="ECO:0007669"/>
    <property type="project" value="UniProtKB-KW"/>
</dbReference>